<name>A0A1R1RZX7_9BACI</name>
<dbReference type="Pfam" id="PF13180">
    <property type="entry name" value="PDZ_2"/>
    <property type="match status" value="1"/>
</dbReference>
<feature type="region of interest" description="Disordered" evidence="5">
    <location>
        <begin position="1"/>
        <end position="78"/>
    </location>
</feature>
<dbReference type="GO" id="GO:0006508">
    <property type="term" value="P:proteolysis"/>
    <property type="evidence" value="ECO:0007669"/>
    <property type="project" value="UniProtKB-KW"/>
</dbReference>
<feature type="region of interest" description="Disordered" evidence="5">
    <location>
        <begin position="107"/>
        <end position="126"/>
    </location>
</feature>
<dbReference type="InterPro" id="IPR051201">
    <property type="entry name" value="Chloro_Bact_Ser_Proteases"/>
</dbReference>
<accession>A0A1R1Q866</accession>
<dbReference type="GO" id="GO:0004252">
    <property type="term" value="F:serine-type endopeptidase activity"/>
    <property type="evidence" value="ECO:0007669"/>
    <property type="project" value="InterPro"/>
</dbReference>
<protein>
    <submittedName>
        <fullName evidence="8">Serine protease</fullName>
    </submittedName>
</protein>
<dbReference type="OrthoDB" id="9758917at2"/>
<evidence type="ECO:0000259" key="7">
    <source>
        <dbReference type="PROSITE" id="PS50106"/>
    </source>
</evidence>
<sequence length="456" mass="48828">MDFRRDDEQKNENEQPQQEEAKIPQTAASEEQNSEQPEKEPELILKKDADDQSDLTHKETAAALESGRETRTAKEKRRKAAWLGPILGGIIGGGLVLGISPYLPADHPNETAGEKQTEPKQSQNFTAKPVTDADNVADMVEDLEPAIVGVSNIQTSFGFSEDDVEESGTGSGVIFKKDGDKAYVITNNHVVEGASKVTISLYSGKTTDAKIVGSDALTDLAVLEINSKGVEKVASFGDSSKLRAGEKVIAIGNPLGLQFSRTVTEGIISGVNRTIEVSTSEGQWDMNVLQTDAAINPGNSGGPLINGSGQVIGINSMKISQSGVESLGFAIPSNDVQPIVDELLEKGKVERPFLGVQMIDMQQVPEQYQTNTLGLFGGQLNTGVYVDKVSSKSPAEQAGMKAADVITKMNGKKVETTSDLRKILYTEVKAGDTVTFEVLRSGKEKTLKAKLTKSKS</sequence>
<dbReference type="FunFam" id="2.40.10.10:FF:000001">
    <property type="entry name" value="Periplasmic serine protease DegS"/>
    <property type="match status" value="1"/>
</dbReference>
<dbReference type="Gene3D" id="2.40.10.10">
    <property type="entry name" value="Trypsin-like serine proteases"/>
    <property type="match status" value="2"/>
</dbReference>
<feature type="transmembrane region" description="Helical" evidence="6">
    <location>
        <begin position="80"/>
        <end position="103"/>
    </location>
</feature>
<keyword evidence="9" id="KW-1185">Reference proteome</keyword>
<keyword evidence="6" id="KW-1133">Transmembrane helix</keyword>
<keyword evidence="2 8" id="KW-0645">Protease</keyword>
<dbReference type="PANTHER" id="PTHR43343:SF3">
    <property type="entry name" value="PROTEASE DO-LIKE 8, CHLOROPLASTIC"/>
    <property type="match status" value="1"/>
</dbReference>
<organism evidence="8 9">
    <name type="scientific">Bacillus swezeyi</name>
    <dbReference type="NCBI Taxonomy" id="1925020"/>
    <lineage>
        <taxon>Bacteria</taxon>
        <taxon>Bacillati</taxon>
        <taxon>Bacillota</taxon>
        <taxon>Bacilli</taxon>
        <taxon>Bacillales</taxon>
        <taxon>Bacillaceae</taxon>
        <taxon>Bacillus</taxon>
    </lineage>
</organism>
<dbReference type="PROSITE" id="PS50106">
    <property type="entry name" value="PDZ"/>
    <property type="match status" value="1"/>
</dbReference>
<dbReference type="EMBL" id="MTJL01000052">
    <property type="protein sequence ID" value="OMH98736.1"/>
    <property type="molecule type" value="Genomic_DNA"/>
</dbReference>
<evidence type="ECO:0000256" key="1">
    <source>
        <dbReference type="ARBA" id="ARBA00010541"/>
    </source>
</evidence>
<dbReference type="PRINTS" id="PR00834">
    <property type="entry name" value="PROTEASES2C"/>
</dbReference>
<accession>A0A1R1RZX7</accession>
<keyword evidence="4" id="KW-0720">Serine protease</keyword>
<feature type="compositionally biased region" description="Basic and acidic residues" evidence="5">
    <location>
        <begin position="36"/>
        <end position="73"/>
    </location>
</feature>
<comment type="caution">
    <text evidence="8">The sequence shown here is derived from an EMBL/GenBank/DDBJ whole genome shotgun (WGS) entry which is preliminary data.</text>
</comment>
<dbReference type="Proteomes" id="UP000187367">
    <property type="component" value="Unassembled WGS sequence"/>
</dbReference>
<gene>
    <name evidence="8" type="ORF">BW143_21320</name>
</gene>
<dbReference type="SUPFAM" id="SSF50494">
    <property type="entry name" value="Trypsin-like serine proteases"/>
    <property type="match status" value="1"/>
</dbReference>
<dbReference type="InterPro" id="IPR001478">
    <property type="entry name" value="PDZ"/>
</dbReference>
<keyword evidence="6" id="KW-0812">Transmembrane</keyword>
<reference evidence="8 9" key="1">
    <citation type="submission" date="2017-01" db="EMBL/GenBank/DDBJ databases">
        <title>Bacillus phylogenomics.</title>
        <authorList>
            <person name="Dunlap C."/>
        </authorList>
    </citation>
    <scope>NUCLEOTIDE SEQUENCE [LARGE SCALE GENOMIC DNA]</scope>
    <source>
        <strain evidence="8 9">NRRL B-41282</strain>
    </source>
</reference>
<dbReference type="InterPro" id="IPR009003">
    <property type="entry name" value="Peptidase_S1_PA"/>
</dbReference>
<evidence type="ECO:0000256" key="5">
    <source>
        <dbReference type="SAM" id="MobiDB-lite"/>
    </source>
</evidence>
<feature type="compositionally biased region" description="Basic and acidic residues" evidence="5">
    <location>
        <begin position="1"/>
        <end position="13"/>
    </location>
</feature>
<keyword evidence="6" id="KW-0472">Membrane</keyword>
<evidence type="ECO:0000256" key="4">
    <source>
        <dbReference type="ARBA" id="ARBA00022825"/>
    </source>
</evidence>
<dbReference type="InterPro" id="IPR043504">
    <property type="entry name" value="Peptidase_S1_PA_chymotrypsin"/>
</dbReference>
<dbReference type="InterPro" id="IPR036034">
    <property type="entry name" value="PDZ_sf"/>
</dbReference>
<keyword evidence="3" id="KW-0378">Hydrolase</keyword>
<dbReference type="AlphaFoldDB" id="A0A1R1RZX7"/>
<proteinExistence type="inferred from homology"/>
<evidence type="ECO:0000256" key="2">
    <source>
        <dbReference type="ARBA" id="ARBA00022670"/>
    </source>
</evidence>
<evidence type="ECO:0000256" key="6">
    <source>
        <dbReference type="SAM" id="Phobius"/>
    </source>
</evidence>
<dbReference type="SMART" id="SM00228">
    <property type="entry name" value="PDZ"/>
    <property type="match status" value="1"/>
</dbReference>
<feature type="compositionally biased region" description="Polar residues" evidence="5">
    <location>
        <begin position="26"/>
        <end position="35"/>
    </location>
</feature>
<evidence type="ECO:0000256" key="3">
    <source>
        <dbReference type="ARBA" id="ARBA00022801"/>
    </source>
</evidence>
<evidence type="ECO:0000313" key="9">
    <source>
        <dbReference type="Proteomes" id="UP000187367"/>
    </source>
</evidence>
<feature type="compositionally biased region" description="Basic and acidic residues" evidence="5">
    <location>
        <begin position="107"/>
        <end position="118"/>
    </location>
</feature>
<dbReference type="RefSeq" id="WP_076760750.1">
    <property type="nucleotide sequence ID" value="NZ_JARMMK010000003.1"/>
</dbReference>
<dbReference type="SUPFAM" id="SSF50156">
    <property type="entry name" value="PDZ domain-like"/>
    <property type="match status" value="1"/>
</dbReference>
<feature type="domain" description="PDZ" evidence="7">
    <location>
        <begin position="358"/>
        <end position="442"/>
    </location>
</feature>
<dbReference type="CDD" id="cd06781">
    <property type="entry name" value="cpPDZ_BsHtra-like"/>
    <property type="match status" value="1"/>
</dbReference>
<dbReference type="PANTHER" id="PTHR43343">
    <property type="entry name" value="PEPTIDASE S12"/>
    <property type="match status" value="1"/>
</dbReference>
<evidence type="ECO:0000313" key="8">
    <source>
        <dbReference type="EMBL" id="OMH98736.1"/>
    </source>
</evidence>
<comment type="similarity">
    <text evidence="1">Belongs to the peptidase S1C family.</text>
</comment>
<dbReference type="Pfam" id="PF13365">
    <property type="entry name" value="Trypsin_2"/>
    <property type="match status" value="1"/>
</dbReference>
<dbReference type="InterPro" id="IPR001940">
    <property type="entry name" value="Peptidase_S1C"/>
</dbReference>
<dbReference type="Gene3D" id="2.30.42.10">
    <property type="match status" value="1"/>
</dbReference>